<organism evidence="1 2">
    <name type="scientific">Acanthoscelides obtectus</name>
    <name type="common">Bean weevil</name>
    <name type="synonym">Bruchus obtectus</name>
    <dbReference type="NCBI Taxonomy" id="200917"/>
    <lineage>
        <taxon>Eukaryota</taxon>
        <taxon>Metazoa</taxon>
        <taxon>Ecdysozoa</taxon>
        <taxon>Arthropoda</taxon>
        <taxon>Hexapoda</taxon>
        <taxon>Insecta</taxon>
        <taxon>Pterygota</taxon>
        <taxon>Neoptera</taxon>
        <taxon>Endopterygota</taxon>
        <taxon>Coleoptera</taxon>
        <taxon>Polyphaga</taxon>
        <taxon>Cucujiformia</taxon>
        <taxon>Chrysomeloidea</taxon>
        <taxon>Chrysomelidae</taxon>
        <taxon>Bruchinae</taxon>
        <taxon>Bruchini</taxon>
        <taxon>Acanthoscelides</taxon>
    </lineage>
</organism>
<proteinExistence type="predicted"/>
<evidence type="ECO:0000313" key="2">
    <source>
        <dbReference type="Proteomes" id="UP001152888"/>
    </source>
</evidence>
<dbReference type="Proteomes" id="UP001152888">
    <property type="component" value="Unassembled WGS sequence"/>
</dbReference>
<sequence length="205" mass="23816">MEIEIGFCDFCGADRVLCEIKRHTFQKLIRNLFNQHVRAEVLEDLFESLKLCPLCHEKCILLNAQYKAINSYKKGKKNDNCIMCGNEDEIYKIQDWSHFSSISEDFSFEAETVPICSACLVYIDHRNTIKQHLLQKNVQERVSAATGMSLSSIRRVKKEARNIKEHVYTEKCAMLPITKGVKKHYARKYTNWDSGGRNLNPTENY</sequence>
<name>A0A9P0P819_ACAOB</name>
<dbReference type="OrthoDB" id="6775880at2759"/>
<protein>
    <submittedName>
        <fullName evidence="1">Uncharacterized protein</fullName>
    </submittedName>
</protein>
<reference evidence="1" key="1">
    <citation type="submission" date="2022-03" db="EMBL/GenBank/DDBJ databases">
        <authorList>
            <person name="Sayadi A."/>
        </authorList>
    </citation>
    <scope>NUCLEOTIDE SEQUENCE</scope>
</reference>
<evidence type="ECO:0000313" key="1">
    <source>
        <dbReference type="EMBL" id="CAH1974020.1"/>
    </source>
</evidence>
<comment type="caution">
    <text evidence="1">The sequence shown here is derived from an EMBL/GenBank/DDBJ whole genome shotgun (WGS) entry which is preliminary data.</text>
</comment>
<dbReference type="EMBL" id="CAKOFQ010006817">
    <property type="protein sequence ID" value="CAH1974020.1"/>
    <property type="molecule type" value="Genomic_DNA"/>
</dbReference>
<accession>A0A9P0P819</accession>
<dbReference type="AlphaFoldDB" id="A0A9P0P819"/>
<gene>
    <name evidence="1" type="ORF">ACAOBT_LOCUS10859</name>
</gene>
<keyword evidence="2" id="KW-1185">Reference proteome</keyword>